<evidence type="ECO:0000313" key="4">
    <source>
        <dbReference type="EMBL" id="CAD8651207.1"/>
    </source>
</evidence>
<dbReference type="PROSITE" id="PS50004">
    <property type="entry name" value="C2"/>
    <property type="match status" value="1"/>
</dbReference>
<dbReference type="Gene3D" id="2.60.40.150">
    <property type="entry name" value="C2 domain"/>
    <property type="match status" value="1"/>
</dbReference>
<proteinExistence type="predicted"/>
<keyword evidence="2" id="KW-1133">Transmembrane helix</keyword>
<feature type="transmembrane region" description="Helical" evidence="2">
    <location>
        <begin position="202"/>
        <end position="221"/>
    </location>
</feature>
<keyword evidence="2" id="KW-0812">Transmembrane</keyword>
<accession>A0A6T7UNC8</accession>
<dbReference type="InterPro" id="IPR000008">
    <property type="entry name" value="C2_dom"/>
</dbReference>
<name>A0A6T7UNC8_9CHLO</name>
<dbReference type="Pfam" id="PF00168">
    <property type="entry name" value="C2"/>
    <property type="match status" value="1"/>
</dbReference>
<feature type="domain" description="C2" evidence="3">
    <location>
        <begin position="1"/>
        <end position="111"/>
    </location>
</feature>
<evidence type="ECO:0000259" key="3">
    <source>
        <dbReference type="PROSITE" id="PS50004"/>
    </source>
</evidence>
<evidence type="ECO:0000313" key="5">
    <source>
        <dbReference type="EMBL" id="CAD8651210.1"/>
    </source>
</evidence>
<dbReference type="AlphaFoldDB" id="A0A6T7UNC8"/>
<dbReference type="EMBL" id="HBFA01003736">
    <property type="protein sequence ID" value="CAD8651207.1"/>
    <property type="molecule type" value="Transcribed_RNA"/>
</dbReference>
<dbReference type="InterPro" id="IPR035892">
    <property type="entry name" value="C2_domain_sf"/>
</dbReference>
<keyword evidence="2" id="KW-0472">Membrane</keyword>
<gene>
    <name evidence="4" type="ORF">POBO1169_LOCUS1877</name>
    <name evidence="5" type="ORF">POBO1169_LOCUS1878</name>
</gene>
<sequence length="229" mass="24851">MATQDSLEVRVISATNINPDKIKDLDVYVKVEMRGQVDLVKARTAIGKWQEDGTLRFDERLTLPIPPGAEEIRLKVCKDKKRYPLQSGNAVCNAGIYLRDLLRFVPIEKEFGLFRPTDKTAGGTIKMFFDLKPASASAAADARGKPGEVKTPTERGVAYAPAPAKQIPRPKGEAASTMNDVKAHKTRGVAGTGSGQAGKKKFPLLPLLVVVVGGVIGATQLKDRNMKRK</sequence>
<evidence type="ECO:0000256" key="1">
    <source>
        <dbReference type="SAM" id="MobiDB-lite"/>
    </source>
</evidence>
<dbReference type="EMBL" id="HBFA01003738">
    <property type="protein sequence ID" value="CAD8651210.1"/>
    <property type="molecule type" value="Transcribed_RNA"/>
</dbReference>
<feature type="compositionally biased region" description="Basic and acidic residues" evidence="1">
    <location>
        <begin position="142"/>
        <end position="153"/>
    </location>
</feature>
<organism evidence="5">
    <name type="scientific">Pyramimonas obovata</name>
    <dbReference type="NCBI Taxonomy" id="1411642"/>
    <lineage>
        <taxon>Eukaryota</taxon>
        <taxon>Viridiplantae</taxon>
        <taxon>Chlorophyta</taxon>
        <taxon>Pyramimonadophyceae</taxon>
        <taxon>Pyramimonadales</taxon>
        <taxon>Pyramimonadaceae</taxon>
        <taxon>Pyramimonas</taxon>
        <taxon>Pyramimonas incertae sedis</taxon>
    </lineage>
</organism>
<dbReference type="SUPFAM" id="SSF49562">
    <property type="entry name" value="C2 domain (Calcium/lipid-binding domain, CaLB)"/>
    <property type="match status" value="1"/>
</dbReference>
<evidence type="ECO:0000256" key="2">
    <source>
        <dbReference type="SAM" id="Phobius"/>
    </source>
</evidence>
<reference evidence="5" key="1">
    <citation type="submission" date="2021-01" db="EMBL/GenBank/DDBJ databases">
        <authorList>
            <person name="Corre E."/>
            <person name="Pelletier E."/>
            <person name="Niang G."/>
            <person name="Scheremetjew M."/>
            <person name="Finn R."/>
            <person name="Kale V."/>
            <person name="Holt S."/>
            <person name="Cochrane G."/>
            <person name="Meng A."/>
            <person name="Brown T."/>
            <person name="Cohen L."/>
        </authorList>
    </citation>
    <scope>NUCLEOTIDE SEQUENCE</scope>
    <source>
        <strain evidence="5">CCMP722</strain>
    </source>
</reference>
<protein>
    <recommendedName>
        <fullName evidence="3">C2 domain-containing protein</fullName>
    </recommendedName>
</protein>
<dbReference type="CDD" id="cd00030">
    <property type="entry name" value="C2"/>
    <property type="match status" value="1"/>
</dbReference>
<feature type="region of interest" description="Disordered" evidence="1">
    <location>
        <begin position="139"/>
        <end position="181"/>
    </location>
</feature>